<dbReference type="EMBL" id="JARBHB010000003">
    <property type="protein sequence ID" value="KAJ8888437.1"/>
    <property type="molecule type" value="Genomic_DNA"/>
</dbReference>
<comment type="caution">
    <text evidence="2">The sequence shown here is derived from an EMBL/GenBank/DDBJ whole genome shotgun (WGS) entry which is preliminary data.</text>
</comment>
<proteinExistence type="predicted"/>
<sequence length="223" mass="24525">MKRRGERESPDKTRRRPVASSGTIHTCQNSGSGLALNRTRFSKGGGELYIRCATAFRGWPPRALRFAPLIARARAAFRATDGQEIAKSVIGNGWAALPGRGDVVVRLLASHQGELSSIAGGINPGFSQMGIVPDDEADRWIFLEIISFRSFHSDAAPFSPHFTPIGSQDPNRLGHVVTSSPSWPASTAPQPAMLELKNRPRGPPHHRATRKEVRYRLPRWPHV</sequence>
<gene>
    <name evidence="2" type="ORF">PR048_007927</name>
</gene>
<dbReference type="Proteomes" id="UP001159363">
    <property type="component" value="Chromosome 3"/>
</dbReference>
<evidence type="ECO:0000313" key="2">
    <source>
        <dbReference type="EMBL" id="KAJ8888437.1"/>
    </source>
</evidence>
<reference evidence="2 3" key="1">
    <citation type="submission" date="2023-02" db="EMBL/GenBank/DDBJ databases">
        <title>LHISI_Scaffold_Assembly.</title>
        <authorList>
            <person name="Stuart O.P."/>
            <person name="Cleave R."/>
            <person name="Magrath M.J.L."/>
            <person name="Mikheyev A.S."/>
        </authorList>
    </citation>
    <scope>NUCLEOTIDE SEQUENCE [LARGE SCALE GENOMIC DNA]</scope>
    <source>
        <strain evidence="2">Daus_M_001</strain>
        <tissue evidence="2">Leg muscle</tissue>
    </source>
</reference>
<accession>A0ABQ9HVM1</accession>
<keyword evidence="3" id="KW-1185">Reference proteome</keyword>
<organism evidence="2 3">
    <name type="scientific">Dryococelus australis</name>
    <dbReference type="NCBI Taxonomy" id="614101"/>
    <lineage>
        <taxon>Eukaryota</taxon>
        <taxon>Metazoa</taxon>
        <taxon>Ecdysozoa</taxon>
        <taxon>Arthropoda</taxon>
        <taxon>Hexapoda</taxon>
        <taxon>Insecta</taxon>
        <taxon>Pterygota</taxon>
        <taxon>Neoptera</taxon>
        <taxon>Polyneoptera</taxon>
        <taxon>Phasmatodea</taxon>
        <taxon>Verophasmatodea</taxon>
        <taxon>Anareolatae</taxon>
        <taxon>Phasmatidae</taxon>
        <taxon>Eurycanthinae</taxon>
        <taxon>Dryococelus</taxon>
    </lineage>
</organism>
<evidence type="ECO:0000313" key="3">
    <source>
        <dbReference type="Proteomes" id="UP001159363"/>
    </source>
</evidence>
<feature type="compositionally biased region" description="Basic and acidic residues" evidence="1">
    <location>
        <begin position="1"/>
        <end position="12"/>
    </location>
</feature>
<name>A0ABQ9HVM1_9NEOP</name>
<evidence type="ECO:0000256" key="1">
    <source>
        <dbReference type="SAM" id="MobiDB-lite"/>
    </source>
</evidence>
<feature type="region of interest" description="Disordered" evidence="1">
    <location>
        <begin position="1"/>
        <end position="24"/>
    </location>
</feature>
<protein>
    <submittedName>
        <fullName evidence="2">Uncharacterized protein</fullName>
    </submittedName>
</protein>